<name>A0ACA9SFN5_9GLOM</name>
<accession>A0ACA9SFN5</accession>
<proteinExistence type="predicted"/>
<feature type="non-terminal residue" evidence="1">
    <location>
        <position position="94"/>
    </location>
</feature>
<evidence type="ECO:0000313" key="2">
    <source>
        <dbReference type="Proteomes" id="UP000789920"/>
    </source>
</evidence>
<dbReference type="EMBL" id="CAJVQC010120347">
    <property type="protein sequence ID" value="CAG8838371.1"/>
    <property type="molecule type" value="Genomic_DNA"/>
</dbReference>
<comment type="caution">
    <text evidence="1">The sequence shown here is derived from an EMBL/GenBank/DDBJ whole genome shotgun (WGS) entry which is preliminary data.</text>
</comment>
<keyword evidence="2" id="KW-1185">Reference proteome</keyword>
<sequence>KTISIFANEYLSENPNAVIPSITTKDKSSQSEIFPINAQTELIQDKLLRLGSGIPKAFTNDQNKFNIEIYDIKNKTFKFIGYIILKIEKKEFLK</sequence>
<dbReference type="Proteomes" id="UP000789920">
    <property type="component" value="Unassembled WGS sequence"/>
</dbReference>
<feature type="non-terminal residue" evidence="1">
    <location>
        <position position="1"/>
    </location>
</feature>
<gene>
    <name evidence="1" type="ORF">RPERSI_LOCUS30646</name>
</gene>
<protein>
    <submittedName>
        <fullName evidence="1">3297_t:CDS:1</fullName>
    </submittedName>
</protein>
<organism evidence="1 2">
    <name type="scientific">Racocetra persica</name>
    <dbReference type="NCBI Taxonomy" id="160502"/>
    <lineage>
        <taxon>Eukaryota</taxon>
        <taxon>Fungi</taxon>
        <taxon>Fungi incertae sedis</taxon>
        <taxon>Mucoromycota</taxon>
        <taxon>Glomeromycotina</taxon>
        <taxon>Glomeromycetes</taxon>
        <taxon>Diversisporales</taxon>
        <taxon>Gigasporaceae</taxon>
        <taxon>Racocetra</taxon>
    </lineage>
</organism>
<reference evidence="1" key="1">
    <citation type="submission" date="2021-06" db="EMBL/GenBank/DDBJ databases">
        <authorList>
            <person name="Kallberg Y."/>
            <person name="Tangrot J."/>
            <person name="Rosling A."/>
        </authorList>
    </citation>
    <scope>NUCLEOTIDE SEQUENCE</scope>
    <source>
        <strain evidence="1">MA461A</strain>
    </source>
</reference>
<evidence type="ECO:0000313" key="1">
    <source>
        <dbReference type="EMBL" id="CAG8838371.1"/>
    </source>
</evidence>